<dbReference type="InterPro" id="IPR011600">
    <property type="entry name" value="Pept_C14_caspase"/>
</dbReference>
<dbReference type="Pfam" id="PF00656">
    <property type="entry name" value="Peptidase_C14"/>
    <property type="match status" value="1"/>
</dbReference>
<dbReference type="PANTHER" id="PTHR48104">
    <property type="entry name" value="METACASPASE-4"/>
    <property type="match status" value="1"/>
</dbReference>
<proteinExistence type="inferred from homology"/>
<evidence type="ECO:0000313" key="3">
    <source>
        <dbReference type="EMBL" id="DAD18289.1"/>
    </source>
</evidence>
<protein>
    <recommendedName>
        <fullName evidence="2">Peptidase C14 caspase domain-containing protein</fullName>
    </recommendedName>
</protein>
<comment type="caution">
    <text evidence="3">The sequence shown here is derived from an EMBL/GenBank/DDBJ whole genome shotgun (WGS) entry which is preliminary data.</text>
</comment>
<dbReference type="EMBL" id="DUZY01000001">
    <property type="protein sequence ID" value="DAD18289.1"/>
    <property type="molecule type" value="Genomic_DNA"/>
</dbReference>
<evidence type="ECO:0000256" key="1">
    <source>
        <dbReference type="ARBA" id="ARBA00009005"/>
    </source>
</evidence>
<sequence length="360" mass="39894">MYVMLVQCSNCRAALQLPPVANMIQCTICGAITSTLHPFCLSPPHYHNYHYIPPYPPPPPYGGVPPPLPPPSLHIPKKAVVCGISYRNTQQQLLGPINDAQCMRHLLMKEFGFPESSILMLTEDATESYKIPTKRNMMMGLHWLVQDCQPGDSLVFHFSGHGLQLVNNNGDEVDGYDECLCPLDYFSEGMIVDDELNALIVRPLLHGVKLHAIIDACHSGTALDLPYFCRMDKSGRYRWEDHNPPSGVWKGTSGGEAICFSSCDDYQKSIDTMVLSKTTYTGAMTYGFIQAIECGHRNTYGSILNSIRSTIDDMGKDGGGGRITFLSNFLTGSSLNGRVRQEPQLTASNQFDVYNKPFSL</sequence>
<evidence type="ECO:0000259" key="2">
    <source>
        <dbReference type="Pfam" id="PF00656"/>
    </source>
</evidence>
<dbReference type="GO" id="GO:0006508">
    <property type="term" value="P:proteolysis"/>
    <property type="evidence" value="ECO:0007669"/>
    <property type="project" value="InterPro"/>
</dbReference>
<organism evidence="3 4">
    <name type="scientific">Nelumbo nucifera</name>
    <name type="common">Sacred lotus</name>
    <dbReference type="NCBI Taxonomy" id="4432"/>
    <lineage>
        <taxon>Eukaryota</taxon>
        <taxon>Viridiplantae</taxon>
        <taxon>Streptophyta</taxon>
        <taxon>Embryophyta</taxon>
        <taxon>Tracheophyta</taxon>
        <taxon>Spermatophyta</taxon>
        <taxon>Magnoliopsida</taxon>
        <taxon>Proteales</taxon>
        <taxon>Nelumbonaceae</taxon>
        <taxon>Nelumbo</taxon>
    </lineage>
</organism>
<comment type="similarity">
    <text evidence="1">Belongs to the peptidase C14B family.</text>
</comment>
<name>A0A822XGY5_NELNU</name>
<dbReference type="SUPFAM" id="SSF52129">
    <property type="entry name" value="Caspase-like"/>
    <property type="match status" value="1"/>
</dbReference>
<reference evidence="3 4" key="1">
    <citation type="journal article" date="2020" name="Mol. Biol. Evol.">
        <title>Distinct Expression and Methylation Patterns for Genes with Different Fates following a Single Whole-Genome Duplication in Flowering Plants.</title>
        <authorList>
            <person name="Shi T."/>
            <person name="Rahmani R.S."/>
            <person name="Gugger P.F."/>
            <person name="Wang M."/>
            <person name="Li H."/>
            <person name="Zhang Y."/>
            <person name="Li Z."/>
            <person name="Wang Q."/>
            <person name="Van de Peer Y."/>
            <person name="Marchal K."/>
            <person name="Chen J."/>
        </authorList>
    </citation>
    <scope>NUCLEOTIDE SEQUENCE [LARGE SCALE GENOMIC DNA]</scope>
    <source>
        <tissue evidence="3">Leaf</tissue>
    </source>
</reference>
<keyword evidence="4" id="KW-1185">Reference proteome</keyword>
<dbReference type="NCBIfam" id="TIGR01053">
    <property type="entry name" value="LSD1"/>
    <property type="match status" value="1"/>
</dbReference>
<accession>A0A822XGY5</accession>
<gene>
    <name evidence="3" type="ORF">HUJ06_019752</name>
</gene>
<dbReference type="PANTHER" id="PTHR48104:SF30">
    <property type="entry name" value="METACASPASE-1"/>
    <property type="match status" value="1"/>
</dbReference>
<dbReference type="InterPro" id="IPR029030">
    <property type="entry name" value="Caspase-like_dom_sf"/>
</dbReference>
<dbReference type="InterPro" id="IPR050452">
    <property type="entry name" value="Metacaspase"/>
</dbReference>
<dbReference type="AlphaFoldDB" id="A0A822XGY5"/>
<dbReference type="Gene3D" id="3.40.50.12660">
    <property type="match status" value="1"/>
</dbReference>
<feature type="domain" description="Peptidase C14 caspase" evidence="2">
    <location>
        <begin position="77"/>
        <end position="350"/>
    </location>
</feature>
<evidence type="ECO:0000313" key="4">
    <source>
        <dbReference type="Proteomes" id="UP000607653"/>
    </source>
</evidence>
<dbReference type="GO" id="GO:0004197">
    <property type="term" value="F:cysteine-type endopeptidase activity"/>
    <property type="evidence" value="ECO:0007669"/>
    <property type="project" value="InterPro"/>
</dbReference>
<dbReference type="Proteomes" id="UP000607653">
    <property type="component" value="Unassembled WGS sequence"/>
</dbReference>